<protein>
    <submittedName>
        <fullName evidence="1">Uncharacterized protein</fullName>
    </submittedName>
</protein>
<name>A0A383DCG2_9ZZZZ</name>
<proteinExistence type="predicted"/>
<sequence length="63" mass="7181">MQRYSLGFPARQGDWLPKRTWLWTVLSSLFLVALQAEEAEAEPPAEKAIVTWQTELGSFDRAS</sequence>
<dbReference type="EMBL" id="UINC01216076">
    <property type="protein sequence ID" value="SVE42061.1"/>
    <property type="molecule type" value="Genomic_DNA"/>
</dbReference>
<evidence type="ECO:0000313" key="1">
    <source>
        <dbReference type="EMBL" id="SVE42061.1"/>
    </source>
</evidence>
<organism evidence="1">
    <name type="scientific">marine metagenome</name>
    <dbReference type="NCBI Taxonomy" id="408172"/>
    <lineage>
        <taxon>unclassified sequences</taxon>
        <taxon>metagenomes</taxon>
        <taxon>ecological metagenomes</taxon>
    </lineage>
</organism>
<dbReference type="AlphaFoldDB" id="A0A383DCG2"/>
<accession>A0A383DCG2</accession>
<reference evidence="1" key="1">
    <citation type="submission" date="2018-05" db="EMBL/GenBank/DDBJ databases">
        <authorList>
            <person name="Lanie J.A."/>
            <person name="Ng W.-L."/>
            <person name="Kazmierczak K.M."/>
            <person name="Andrzejewski T.M."/>
            <person name="Davidsen T.M."/>
            <person name="Wayne K.J."/>
            <person name="Tettelin H."/>
            <person name="Glass J.I."/>
            <person name="Rusch D."/>
            <person name="Podicherti R."/>
            <person name="Tsui H.-C.T."/>
            <person name="Winkler M.E."/>
        </authorList>
    </citation>
    <scope>NUCLEOTIDE SEQUENCE</scope>
</reference>
<feature type="non-terminal residue" evidence="1">
    <location>
        <position position="63"/>
    </location>
</feature>
<gene>
    <name evidence="1" type="ORF">METZ01_LOCUS494915</name>
</gene>